<dbReference type="EMBL" id="PKQE01000002">
    <property type="protein sequence ID" value="PLC42260.1"/>
    <property type="molecule type" value="Genomic_DNA"/>
</dbReference>
<dbReference type="Proteomes" id="UP000234456">
    <property type="component" value="Unassembled WGS sequence"/>
</dbReference>
<keyword evidence="1" id="KW-0175">Coiled coil</keyword>
<dbReference type="AlphaFoldDB" id="A0A2N4TRC2"/>
<sequence length="651" mass="67828">MSLDAYKIGIQIALVDNVSRGLLAIAAQFESVNKSAEKLETRLERVKKLTEFGSGLFKAGNEAAHMWDKQVDAASKYHAVLERIGRFDAGAAAANEKFLKGLDIKGMSLTDVGQLFGGAQTILQSSTQAQDVTKLLAQVRTAFGSATGVKDGAQLDSMTLTALKVAQMRDGVIGKDGKIDTKKVEETFNMLVNTALASGGGVLPKDYLEAMQGGKLSGALKPSEAAVFGLKQFMQANGGSKAGVEAMSALQGWVAGNMPATVAHELERVKLLDPKAVRRDKAGHITGVDATGLKDVESFAKNPLQYLLDEIVPALQKRGYAGDSLNAKLGNLLGIQGEKNILEQLQHDKERAGLYLANAGKGPGAVKLYEKDNEGLEGKLKDYEAKKANLNIALGEHVLPLAIAGLEKFNGLIGGITHLAQEFPGTTKAIMAFATGLAFLHKVSSTLSVPLPGGDGGMRGGGFVRGVARMARSAATGALRLGAGVGRASLSMLRAGGGLGRGLLSAAGTLMESPVASKAPGVLGRGSGLISAAYGGYKLGGYVNDNVISPLIERVSGVKGATLGTFLYDVLHGDTAEKLPVTKPDSSHGISAPSTAVKVAEPKLVYLKGDVTMDGRSVGQVVWKQIEGHLARPQTGSSTFNTGMQLMPSGL</sequence>
<evidence type="ECO:0000256" key="1">
    <source>
        <dbReference type="SAM" id="Coils"/>
    </source>
</evidence>
<evidence type="ECO:0000313" key="3">
    <source>
        <dbReference type="Proteomes" id="UP000234456"/>
    </source>
</evidence>
<dbReference type="InterPro" id="IPR010090">
    <property type="entry name" value="Phage_tape_meas"/>
</dbReference>
<accession>A0A2N4TRC2</accession>
<protein>
    <submittedName>
        <fullName evidence="2">Phage tail tape measure protein</fullName>
    </submittedName>
</protein>
<dbReference type="OrthoDB" id="8019720at2"/>
<name>A0A2N4TRC2_RALPI</name>
<comment type="caution">
    <text evidence="2">The sequence shown here is derived from an EMBL/GenBank/DDBJ whole genome shotgun (WGS) entry which is preliminary data.</text>
</comment>
<dbReference type="NCBIfam" id="TIGR01760">
    <property type="entry name" value="tape_meas_TP901"/>
    <property type="match status" value="1"/>
</dbReference>
<proteinExistence type="predicted"/>
<organism evidence="2 3">
    <name type="scientific">Ralstonia pickettii</name>
    <name type="common">Burkholderia pickettii</name>
    <dbReference type="NCBI Taxonomy" id="329"/>
    <lineage>
        <taxon>Bacteria</taxon>
        <taxon>Pseudomonadati</taxon>
        <taxon>Pseudomonadota</taxon>
        <taxon>Betaproteobacteria</taxon>
        <taxon>Burkholderiales</taxon>
        <taxon>Burkholderiaceae</taxon>
        <taxon>Ralstonia</taxon>
    </lineage>
</organism>
<evidence type="ECO:0000313" key="2">
    <source>
        <dbReference type="EMBL" id="PLC42260.1"/>
    </source>
</evidence>
<gene>
    <name evidence="2" type="ORF">C0Q88_09765</name>
</gene>
<feature type="coiled-coil region" evidence="1">
    <location>
        <begin position="366"/>
        <end position="393"/>
    </location>
</feature>
<reference evidence="2 3" key="1">
    <citation type="submission" date="2017-12" db="EMBL/GenBank/DDBJ databases">
        <title>Draft genome sequence of Ralstonia pickettii 52.</title>
        <authorList>
            <person name="Zheng B."/>
        </authorList>
    </citation>
    <scope>NUCLEOTIDE SEQUENCE [LARGE SCALE GENOMIC DNA]</scope>
    <source>
        <strain evidence="2 3">52</strain>
    </source>
</reference>
<dbReference type="RefSeq" id="WP_102065383.1">
    <property type="nucleotide sequence ID" value="NZ_PKQE01000002.1"/>
</dbReference>